<dbReference type="EMBL" id="KB908966">
    <property type="protein sequence ID" value="EOB13797.1"/>
    <property type="molecule type" value="Genomic_DNA"/>
</dbReference>
<organism evidence="6 7">
    <name type="scientific">Nosema bombycis (strain CQ1 / CVCC 102059)</name>
    <name type="common">Microsporidian parasite</name>
    <name type="synonym">Pebrine of silkworm</name>
    <dbReference type="NCBI Taxonomy" id="578461"/>
    <lineage>
        <taxon>Eukaryota</taxon>
        <taxon>Fungi</taxon>
        <taxon>Fungi incertae sedis</taxon>
        <taxon>Microsporidia</taxon>
        <taxon>Nosematidae</taxon>
        <taxon>Nosema</taxon>
    </lineage>
</organism>
<keyword evidence="1" id="KW-0547">Nucleotide-binding</keyword>
<keyword evidence="2" id="KW-0833">Ubl conjugation pathway</keyword>
<keyword evidence="7" id="KW-1185">Reference proteome</keyword>
<evidence type="ECO:0000256" key="2">
    <source>
        <dbReference type="ARBA" id="ARBA00022786"/>
    </source>
</evidence>
<dbReference type="Gene3D" id="1.10.10.520">
    <property type="entry name" value="Ubiquitin activating enzymes (Uba3). Chain: B, domain 2"/>
    <property type="match status" value="1"/>
</dbReference>
<protein>
    <submittedName>
        <fullName evidence="6">SUMO-activating enzyme subunit 2</fullName>
    </submittedName>
</protein>
<dbReference type="GO" id="GO:0008641">
    <property type="term" value="F:ubiquitin-like modifier activating enzyme activity"/>
    <property type="evidence" value="ECO:0007669"/>
    <property type="project" value="InterPro"/>
</dbReference>
<dbReference type="GO" id="GO:0032446">
    <property type="term" value="P:protein modification by small protein conjugation"/>
    <property type="evidence" value="ECO:0007669"/>
    <property type="project" value="TreeGrafter"/>
</dbReference>
<evidence type="ECO:0000256" key="3">
    <source>
        <dbReference type="ARBA" id="ARBA00022840"/>
    </source>
</evidence>
<evidence type="ECO:0000313" key="7">
    <source>
        <dbReference type="Proteomes" id="UP000016927"/>
    </source>
</evidence>
<dbReference type="STRING" id="578461.R0KU97"/>
<evidence type="ECO:0000259" key="5">
    <source>
        <dbReference type="Pfam" id="PF00899"/>
    </source>
</evidence>
<evidence type="ECO:0000256" key="1">
    <source>
        <dbReference type="ARBA" id="ARBA00022741"/>
    </source>
</evidence>
<dbReference type="GO" id="GO:0005737">
    <property type="term" value="C:cytoplasm"/>
    <property type="evidence" value="ECO:0007669"/>
    <property type="project" value="TreeGrafter"/>
</dbReference>
<feature type="domain" description="THIF-type NAD/FAD binding fold" evidence="5">
    <location>
        <begin position="3"/>
        <end position="312"/>
    </location>
</feature>
<dbReference type="OMA" id="NCLDNNE"/>
<comment type="pathway">
    <text evidence="4">Protein modification.</text>
</comment>
<dbReference type="GO" id="GO:0005524">
    <property type="term" value="F:ATP binding"/>
    <property type="evidence" value="ECO:0007669"/>
    <property type="project" value="UniProtKB-KW"/>
</dbReference>
<evidence type="ECO:0000313" key="6">
    <source>
        <dbReference type="EMBL" id="EOB13797.1"/>
    </source>
</evidence>
<evidence type="ECO:0000256" key="4">
    <source>
        <dbReference type="ARBA" id="ARBA00043952"/>
    </source>
</evidence>
<accession>R0KU97</accession>
<dbReference type="InterPro" id="IPR035985">
    <property type="entry name" value="Ubiquitin-activating_enz"/>
</dbReference>
<sequence length="397" mass="45730">MKKVLVVGCGGIGSELIKLMVQNDNLDITIIDFDTIELSNLNRQFLFTNDDIGKYKCQVIFEKIQNLKPNLKINFLIGDIKSYDLTFFNEFDVVYNCLDNNESREHVNLMCFLNKKKLIDGGSGGYKGQSCYFDYKNECFDCLPKPVNKKYQVCTLRGVPTKFEHCIEFVKTVVFDNLNNESDVKEYLKNNLGVKVLTNNLFNKKEIKKITSLLRKIKAKNGNKLVYDKDDHNSNQLMYKLSCIRAKSANIELISFFESQTMANNIISSICSTNSMVASLMLLSETNEVNYFLGNGRKNIMKIFPNEKNKNCATCSYQWIIMSYKKGSKVIDLFNSISHLYSCKYLLDYKLKYFSRLPFNLNEEFEVADNTIATIGCAKDEIVKIYFLNEANDFKII</sequence>
<dbReference type="Gene3D" id="3.40.50.720">
    <property type="entry name" value="NAD(P)-binding Rossmann-like Domain"/>
    <property type="match status" value="1"/>
</dbReference>
<dbReference type="SUPFAM" id="SSF69572">
    <property type="entry name" value="Activating enzymes of the ubiquitin-like proteins"/>
    <property type="match status" value="1"/>
</dbReference>
<dbReference type="VEuPathDB" id="MicrosporidiaDB:NBO_58g0002"/>
<reference evidence="6 7" key="1">
    <citation type="journal article" date="2013" name="BMC Genomics">
        <title>Comparative genomics of parasitic silkworm microsporidia reveal an association between genome expansion and host adaptation.</title>
        <authorList>
            <person name="Pan G."/>
            <person name="Xu J."/>
            <person name="Li T."/>
            <person name="Xia Q."/>
            <person name="Liu S.L."/>
            <person name="Zhang G."/>
            <person name="Li S."/>
            <person name="Li C."/>
            <person name="Liu H."/>
            <person name="Yang L."/>
            <person name="Liu T."/>
            <person name="Zhang X."/>
            <person name="Wu Z."/>
            <person name="Fan W."/>
            <person name="Dang X."/>
            <person name="Xiang H."/>
            <person name="Tao M."/>
            <person name="Li Y."/>
            <person name="Hu J."/>
            <person name="Li Z."/>
            <person name="Lin L."/>
            <person name="Luo J."/>
            <person name="Geng L."/>
            <person name="Wang L."/>
            <person name="Long M."/>
            <person name="Wan Y."/>
            <person name="He N."/>
            <person name="Zhang Z."/>
            <person name="Lu C."/>
            <person name="Keeling P.J."/>
            <person name="Wang J."/>
            <person name="Xiang Z."/>
            <person name="Zhou Z."/>
        </authorList>
    </citation>
    <scope>NUCLEOTIDE SEQUENCE [LARGE SCALE GENOMIC DNA]</scope>
    <source>
        <strain evidence="7">CQ1 / CVCC 102059</strain>
    </source>
</reference>
<keyword evidence="3" id="KW-0067">ATP-binding</keyword>
<dbReference type="PANTHER" id="PTHR10953:SF102">
    <property type="entry name" value="ADENYLYLTRANSFERASE AND SULFURTRANSFERASE MOCS3"/>
    <property type="match status" value="1"/>
</dbReference>
<proteinExistence type="predicted"/>
<dbReference type="InterPro" id="IPR023318">
    <property type="entry name" value="Ub_act_enz_dom_a_sf"/>
</dbReference>
<dbReference type="OrthoDB" id="10255449at2759"/>
<dbReference type="Pfam" id="PF00899">
    <property type="entry name" value="ThiF"/>
    <property type="match status" value="1"/>
</dbReference>
<dbReference type="GO" id="GO:0016779">
    <property type="term" value="F:nucleotidyltransferase activity"/>
    <property type="evidence" value="ECO:0007669"/>
    <property type="project" value="TreeGrafter"/>
</dbReference>
<dbReference type="Proteomes" id="UP000016927">
    <property type="component" value="Unassembled WGS sequence"/>
</dbReference>
<dbReference type="PANTHER" id="PTHR10953">
    <property type="entry name" value="UBIQUITIN-ACTIVATING ENZYME E1"/>
    <property type="match status" value="1"/>
</dbReference>
<name>R0KU97_NOSB1</name>
<dbReference type="InterPro" id="IPR000594">
    <property type="entry name" value="ThiF_NAD_FAD-bd"/>
</dbReference>
<dbReference type="InterPro" id="IPR045886">
    <property type="entry name" value="ThiF/MoeB/HesA"/>
</dbReference>
<dbReference type="GO" id="GO:0004792">
    <property type="term" value="F:thiosulfate-cyanide sulfurtransferase activity"/>
    <property type="evidence" value="ECO:0007669"/>
    <property type="project" value="TreeGrafter"/>
</dbReference>
<gene>
    <name evidence="6" type="primary">SAE2</name>
    <name evidence="6" type="ORF">NBO_58g0002</name>
</gene>
<dbReference type="HOGENOM" id="CLU_013325_7_0_1"/>
<dbReference type="AlphaFoldDB" id="R0KU97"/>